<dbReference type="Pfam" id="PF02310">
    <property type="entry name" value="B12-binding"/>
    <property type="match status" value="1"/>
</dbReference>
<organism evidence="4 5">
    <name type="scientific">Thioflavicoccus mobilis 8321</name>
    <dbReference type="NCBI Taxonomy" id="765912"/>
    <lineage>
        <taxon>Bacteria</taxon>
        <taxon>Pseudomonadati</taxon>
        <taxon>Pseudomonadota</taxon>
        <taxon>Gammaproteobacteria</taxon>
        <taxon>Chromatiales</taxon>
        <taxon>Chromatiaceae</taxon>
        <taxon>Thioflavicoccus</taxon>
    </lineage>
</organism>
<sequence>MEPTVTLSDLVAQSSRLPRVPAEAADAYRSVMQALVVEVSETLAADSDYREFLCGNPPPLAENHRNHALFMDEVLTSGSYDLLAVTLPWLYHAYHARGVHYDYFPAELRLWQRAIAKTLPPEAAAPINAVYDWLLEHHGQFVALAEQQAARPPVRPPVFADVLDVLTEALLGGDDARVLALCRGVKDGGASLPELLLHLIYPVLQRVGDLWEDGRISVADEHQATAIVNRVLGALYYEETFPEQVRGRALVASSLNQLHEIGAWMVATCLELDGWDVDYLGANVPPDALLQKARRVQPDLIALSIAMAFSLRETRALIAALRAQLPGVKILIGGQAFLRLPALVDDMGADAYQPDCAAAMQWARAVRRGESR</sequence>
<dbReference type="GO" id="GO:0031419">
    <property type="term" value="F:cobalamin binding"/>
    <property type="evidence" value="ECO:0007669"/>
    <property type="project" value="InterPro"/>
</dbReference>
<accession>L0H1S3</accession>
<evidence type="ECO:0000256" key="1">
    <source>
        <dbReference type="ARBA" id="ARBA00022723"/>
    </source>
</evidence>
<dbReference type="HOGENOM" id="CLU_064060_0_0_6"/>
<dbReference type="OrthoDB" id="5756833at2"/>
<dbReference type="AlphaFoldDB" id="L0H1S3"/>
<dbReference type="KEGG" id="tmb:Thimo_2818"/>
<dbReference type="InterPro" id="IPR050554">
    <property type="entry name" value="Met_Synthase/Corrinoid"/>
</dbReference>
<keyword evidence="1" id="KW-0479">Metal-binding</keyword>
<dbReference type="InterPro" id="IPR003759">
    <property type="entry name" value="Cbl-bd_cap"/>
</dbReference>
<dbReference type="GO" id="GO:0008705">
    <property type="term" value="F:methionine synthase activity"/>
    <property type="evidence" value="ECO:0007669"/>
    <property type="project" value="TreeGrafter"/>
</dbReference>
<dbReference type="Proteomes" id="UP000010816">
    <property type="component" value="Chromosome"/>
</dbReference>
<dbReference type="eggNOG" id="COG5012">
    <property type="taxonomic scope" value="Bacteria"/>
</dbReference>
<dbReference type="RefSeq" id="WP_015281656.1">
    <property type="nucleotide sequence ID" value="NC_019940.1"/>
</dbReference>
<evidence type="ECO:0000313" key="4">
    <source>
        <dbReference type="EMBL" id="AGA91524.1"/>
    </source>
</evidence>
<dbReference type="InterPro" id="IPR036594">
    <property type="entry name" value="Meth_synthase_dom"/>
</dbReference>
<dbReference type="PROSITE" id="PS51332">
    <property type="entry name" value="B12_BINDING"/>
    <property type="match status" value="1"/>
</dbReference>
<dbReference type="GO" id="GO:0046653">
    <property type="term" value="P:tetrahydrofolate metabolic process"/>
    <property type="evidence" value="ECO:0007669"/>
    <property type="project" value="TreeGrafter"/>
</dbReference>
<dbReference type="GO" id="GO:0050667">
    <property type="term" value="P:homocysteine metabolic process"/>
    <property type="evidence" value="ECO:0007669"/>
    <property type="project" value="TreeGrafter"/>
</dbReference>
<dbReference type="STRING" id="765912.Thimo_2818"/>
<protein>
    <submittedName>
        <fullName evidence="4">Putative cobalamin binding protein</fullName>
    </submittedName>
</protein>
<reference evidence="4 5" key="1">
    <citation type="submission" date="2011-09" db="EMBL/GenBank/DDBJ databases">
        <title>Complete sequence of chromosome of Thioflavicoccus mobilis 8321.</title>
        <authorList>
            <consortium name="US DOE Joint Genome Institute"/>
            <person name="Lucas S."/>
            <person name="Han J."/>
            <person name="Lapidus A."/>
            <person name="Cheng J.-F."/>
            <person name="Goodwin L."/>
            <person name="Pitluck S."/>
            <person name="Peters L."/>
            <person name="Ovchinnikova G."/>
            <person name="Lu M."/>
            <person name="Detter J.C."/>
            <person name="Han C."/>
            <person name="Tapia R."/>
            <person name="Land M."/>
            <person name="Hauser L."/>
            <person name="Kyrpides N."/>
            <person name="Ivanova N."/>
            <person name="Pagani I."/>
            <person name="Vogl K."/>
            <person name="Liu Z."/>
            <person name="Imhoff J."/>
            <person name="Thiel V."/>
            <person name="Frigaard N.-U."/>
            <person name="Bryant D."/>
            <person name="Woyke T."/>
        </authorList>
    </citation>
    <scope>NUCLEOTIDE SEQUENCE [LARGE SCALE GENOMIC DNA]</scope>
    <source>
        <strain evidence="4 5">8321</strain>
    </source>
</reference>
<evidence type="ECO:0000259" key="3">
    <source>
        <dbReference type="PROSITE" id="PS51332"/>
    </source>
</evidence>
<proteinExistence type="predicted"/>
<dbReference type="PANTHER" id="PTHR45833">
    <property type="entry name" value="METHIONINE SYNTHASE"/>
    <property type="match status" value="1"/>
</dbReference>
<dbReference type="GO" id="GO:0046872">
    <property type="term" value="F:metal ion binding"/>
    <property type="evidence" value="ECO:0007669"/>
    <property type="project" value="UniProtKB-KW"/>
</dbReference>
<evidence type="ECO:0000256" key="2">
    <source>
        <dbReference type="ARBA" id="ARBA00023285"/>
    </source>
</evidence>
<dbReference type="PANTHER" id="PTHR45833:SF1">
    <property type="entry name" value="METHIONINE SYNTHASE"/>
    <property type="match status" value="1"/>
</dbReference>
<dbReference type="EMBL" id="CP003051">
    <property type="protein sequence ID" value="AGA91524.1"/>
    <property type="molecule type" value="Genomic_DNA"/>
</dbReference>
<gene>
    <name evidence="4" type="ORF">Thimo_2818</name>
</gene>
<dbReference type="Gene3D" id="1.10.1240.10">
    <property type="entry name" value="Methionine synthase domain"/>
    <property type="match status" value="1"/>
</dbReference>
<feature type="domain" description="B12-binding" evidence="3">
    <location>
        <begin position="246"/>
        <end position="370"/>
    </location>
</feature>
<dbReference type="InterPro" id="IPR006158">
    <property type="entry name" value="Cobalamin-bd"/>
</dbReference>
<evidence type="ECO:0000313" key="5">
    <source>
        <dbReference type="Proteomes" id="UP000010816"/>
    </source>
</evidence>
<name>L0H1S3_9GAMM</name>
<dbReference type="Pfam" id="PF02607">
    <property type="entry name" value="B12-binding_2"/>
    <property type="match status" value="1"/>
</dbReference>
<dbReference type="GO" id="GO:0005829">
    <property type="term" value="C:cytosol"/>
    <property type="evidence" value="ECO:0007669"/>
    <property type="project" value="TreeGrafter"/>
</dbReference>
<keyword evidence="2" id="KW-0170">Cobalt</keyword>
<keyword evidence="5" id="KW-1185">Reference proteome</keyword>
<dbReference type="SUPFAM" id="SSF52242">
    <property type="entry name" value="Cobalamin (vitamin B12)-binding domain"/>
    <property type="match status" value="1"/>
</dbReference>
<dbReference type="Gene3D" id="3.40.50.280">
    <property type="entry name" value="Cobalamin-binding domain"/>
    <property type="match status" value="1"/>
</dbReference>
<dbReference type="InterPro" id="IPR036724">
    <property type="entry name" value="Cobalamin-bd_sf"/>
</dbReference>